<dbReference type="SMART" id="SM00304">
    <property type="entry name" value="HAMP"/>
    <property type="match status" value="1"/>
</dbReference>
<dbReference type="PROSITE" id="PS50887">
    <property type="entry name" value="GGDEF"/>
    <property type="match status" value="1"/>
</dbReference>
<evidence type="ECO:0000259" key="4">
    <source>
        <dbReference type="PROSITE" id="PS50887"/>
    </source>
</evidence>
<dbReference type="Gene3D" id="3.30.70.270">
    <property type="match status" value="1"/>
</dbReference>
<dbReference type="PANTHER" id="PTHR46663">
    <property type="entry name" value="DIGUANYLATE CYCLASE DGCT-RELATED"/>
    <property type="match status" value="1"/>
</dbReference>
<dbReference type="InterPro" id="IPR000160">
    <property type="entry name" value="GGDEF_dom"/>
</dbReference>
<dbReference type="PROSITE" id="PS50885">
    <property type="entry name" value="HAMP"/>
    <property type="match status" value="1"/>
</dbReference>
<accession>K6FGX7</accession>
<dbReference type="CDD" id="cd01949">
    <property type="entry name" value="GGDEF"/>
    <property type="match status" value="1"/>
</dbReference>
<feature type="transmembrane region" description="Helical" evidence="2">
    <location>
        <begin position="12"/>
        <end position="30"/>
    </location>
</feature>
<feature type="domain" description="GGDEF" evidence="4">
    <location>
        <begin position="407"/>
        <end position="542"/>
    </location>
</feature>
<keyword evidence="1" id="KW-0175">Coiled coil</keyword>
<dbReference type="GO" id="GO:0007165">
    <property type="term" value="P:signal transduction"/>
    <property type="evidence" value="ECO:0007669"/>
    <property type="project" value="InterPro"/>
</dbReference>
<evidence type="ECO:0000313" key="5">
    <source>
        <dbReference type="EMBL" id="EKO37872.1"/>
    </source>
</evidence>
<name>K6FGX7_9BACT</name>
<dbReference type="Pfam" id="PF00672">
    <property type="entry name" value="HAMP"/>
    <property type="match status" value="1"/>
</dbReference>
<dbReference type="Pfam" id="PF00990">
    <property type="entry name" value="GGDEF"/>
    <property type="match status" value="1"/>
</dbReference>
<dbReference type="Gene3D" id="3.30.450.20">
    <property type="entry name" value="PAS domain"/>
    <property type="match status" value="1"/>
</dbReference>
<sequence length="552" mass="59756">MIAKLPIATRFSLTLVVAILANTALILYFAQHDADRELREEIGRYLAETAQQFSERLDKDMWTRSRELDVLRQVNVFNFSDDIPEIQRAIDALSQAIPSFSWIGFTDPHGLVLASTGRILAGGSLAARPVFTQALDKPFVGDVHDAVLLAKLLPNPTGEAMKFVDLSSPVRDAQGRFLGVLAAHLSWLWVREIEQAYFAPLYEKAGIETLIVSADGVVLLGPPGLLGTRVVLPLLGEARARSPLFRTTRWSDGREYVVGAAYGDGYREYPGLGWTVLVRQPTEVAFAKVRRLRATILGVGLLAALGAMAVAVLVSRHLTSPLRAIVSASDRLARGEIENIPPYFGIPDIEILTKALRNLVDNLKNTTREKDRMEEMAFLDRLTALPNRAAFQRDIQAAAGRAPRKNRAVGILYLDLDDFKPVNDVLGHAAGDIVLQAVAIRLRGSLRQGDAAYRLGGDEFVAMLTVEADVASEDLAAAAARIIEAVNLPLAAGGGTVRVGCSVGGSVWPADSMSIDEVVCFADAALYASKRAGKNVFTRHRALAGEDEGMGG</sequence>
<reference evidence="5 6" key="1">
    <citation type="submission" date="2012-07" db="EMBL/GenBank/DDBJ databases">
        <title>Draft genome sequence of Desulfovibrio magneticus str. Maddingley MBC34 obtained from a metagenomic sequence of a methanogenic enrichment isolated from coal-seam formation water in Victoria, Australia.</title>
        <authorList>
            <person name="Greenfield P."/>
            <person name="Hendry P."/>
            <person name="Li D."/>
            <person name="Rosewarne C.P."/>
            <person name="Tran-Dinh N."/>
            <person name="Elbourne L.D.H."/>
            <person name="Paulsen I.T."/>
            <person name="Midgley D.J."/>
        </authorList>
    </citation>
    <scope>NUCLEOTIDE SEQUENCE [LARGE SCALE GENOMIC DNA]</scope>
    <source>
        <strain evidence="6">Maddingley MBC34</strain>
    </source>
</reference>
<proteinExistence type="predicted"/>
<evidence type="ECO:0000256" key="1">
    <source>
        <dbReference type="SAM" id="Coils"/>
    </source>
</evidence>
<dbReference type="PATRIC" id="fig|1206767.3.peg.3372"/>
<evidence type="ECO:0000313" key="6">
    <source>
        <dbReference type="Proteomes" id="UP000006272"/>
    </source>
</evidence>
<dbReference type="NCBIfam" id="TIGR00254">
    <property type="entry name" value="GGDEF"/>
    <property type="match status" value="1"/>
</dbReference>
<dbReference type="Gene3D" id="6.10.340.10">
    <property type="match status" value="1"/>
</dbReference>
<protein>
    <submittedName>
        <fullName evidence="5">Diguanylate cyclase (GGDEF) domain-containing protein</fullName>
    </submittedName>
</protein>
<feature type="transmembrane region" description="Helical" evidence="2">
    <location>
        <begin position="294"/>
        <end position="314"/>
    </location>
</feature>
<dbReference type="Proteomes" id="UP000006272">
    <property type="component" value="Unassembled WGS sequence"/>
</dbReference>
<dbReference type="AlphaFoldDB" id="K6FGX7"/>
<keyword evidence="2" id="KW-0472">Membrane</keyword>
<feature type="domain" description="HAMP" evidence="3">
    <location>
        <begin position="316"/>
        <end position="368"/>
    </location>
</feature>
<dbReference type="InterPro" id="IPR029787">
    <property type="entry name" value="Nucleotide_cyclase"/>
</dbReference>
<dbReference type="InterPro" id="IPR043128">
    <property type="entry name" value="Rev_trsase/Diguanyl_cyclase"/>
</dbReference>
<evidence type="ECO:0000256" key="2">
    <source>
        <dbReference type="SAM" id="Phobius"/>
    </source>
</evidence>
<dbReference type="CDD" id="cd12914">
    <property type="entry name" value="PDC1_DGC_like"/>
    <property type="match status" value="1"/>
</dbReference>
<organism evidence="5 6">
    <name type="scientific">Solidesulfovibrio magneticus str. Maddingley MBC34</name>
    <dbReference type="NCBI Taxonomy" id="1206767"/>
    <lineage>
        <taxon>Bacteria</taxon>
        <taxon>Pseudomonadati</taxon>
        <taxon>Thermodesulfobacteriota</taxon>
        <taxon>Desulfovibrionia</taxon>
        <taxon>Desulfovibrionales</taxon>
        <taxon>Desulfovibrionaceae</taxon>
        <taxon>Solidesulfovibrio</taxon>
    </lineage>
</organism>
<dbReference type="PANTHER" id="PTHR46663:SF2">
    <property type="entry name" value="GGDEF DOMAIN-CONTAINING PROTEIN"/>
    <property type="match status" value="1"/>
</dbReference>
<comment type="caution">
    <text evidence="5">The sequence shown here is derived from an EMBL/GenBank/DDBJ whole genome shotgun (WGS) entry which is preliminary data.</text>
</comment>
<evidence type="ECO:0000259" key="3">
    <source>
        <dbReference type="PROSITE" id="PS50885"/>
    </source>
</evidence>
<dbReference type="SMART" id="SM00267">
    <property type="entry name" value="GGDEF"/>
    <property type="match status" value="1"/>
</dbReference>
<dbReference type="EMBL" id="ALAO01000331">
    <property type="protein sequence ID" value="EKO37872.1"/>
    <property type="molecule type" value="Genomic_DNA"/>
</dbReference>
<dbReference type="InterPro" id="IPR003660">
    <property type="entry name" value="HAMP_dom"/>
</dbReference>
<dbReference type="SUPFAM" id="SSF55073">
    <property type="entry name" value="Nucleotide cyclase"/>
    <property type="match status" value="1"/>
</dbReference>
<keyword evidence="2" id="KW-0812">Transmembrane</keyword>
<dbReference type="InterPro" id="IPR052163">
    <property type="entry name" value="DGC-Regulatory_Protein"/>
</dbReference>
<dbReference type="GO" id="GO:0016020">
    <property type="term" value="C:membrane"/>
    <property type="evidence" value="ECO:0007669"/>
    <property type="project" value="InterPro"/>
</dbReference>
<feature type="coiled-coil region" evidence="1">
    <location>
        <begin position="349"/>
        <end position="376"/>
    </location>
</feature>
<keyword evidence="2" id="KW-1133">Transmembrane helix</keyword>
<gene>
    <name evidence="5" type="ORF">B193_3445</name>
</gene>